<dbReference type="InterPro" id="IPR008266">
    <property type="entry name" value="Tyr_kinase_AS"/>
</dbReference>
<dbReference type="AlphaFoldDB" id="A0A0D2C8Q1"/>
<dbReference type="RefSeq" id="XP_016247669.1">
    <property type="nucleotide sequence ID" value="XM_016394250.1"/>
</dbReference>
<dbReference type="GO" id="GO:0004674">
    <property type="term" value="F:protein serine/threonine kinase activity"/>
    <property type="evidence" value="ECO:0007669"/>
    <property type="project" value="UniProtKB-EC"/>
</dbReference>
<keyword evidence="4" id="KW-0175">Coiled coil</keyword>
<gene>
    <name evidence="6" type="ORF">PV07_07187</name>
</gene>
<dbReference type="InterPro" id="IPR002575">
    <property type="entry name" value="Aminoglycoside_PTrfase"/>
</dbReference>
<dbReference type="HOGENOM" id="CLU_640904_0_0_1"/>
<dbReference type="VEuPathDB" id="FungiDB:PV07_07187"/>
<proteinExistence type="predicted"/>
<evidence type="ECO:0000256" key="4">
    <source>
        <dbReference type="SAM" id="Coils"/>
    </source>
</evidence>
<evidence type="ECO:0000313" key="6">
    <source>
        <dbReference type="EMBL" id="KIW27453.1"/>
    </source>
</evidence>
<evidence type="ECO:0000256" key="2">
    <source>
        <dbReference type="ARBA" id="ARBA00047899"/>
    </source>
</evidence>
<comment type="catalytic activity">
    <reaction evidence="3">
        <text>L-seryl-[protein] + ATP = O-phospho-L-seryl-[protein] + ADP + H(+)</text>
        <dbReference type="Rhea" id="RHEA:17989"/>
        <dbReference type="Rhea" id="RHEA-COMP:9863"/>
        <dbReference type="Rhea" id="RHEA-COMP:11604"/>
        <dbReference type="ChEBI" id="CHEBI:15378"/>
        <dbReference type="ChEBI" id="CHEBI:29999"/>
        <dbReference type="ChEBI" id="CHEBI:30616"/>
        <dbReference type="ChEBI" id="CHEBI:83421"/>
        <dbReference type="ChEBI" id="CHEBI:456216"/>
        <dbReference type="EC" id="2.7.11.1"/>
    </reaction>
</comment>
<evidence type="ECO:0000313" key="7">
    <source>
        <dbReference type="Proteomes" id="UP000054466"/>
    </source>
</evidence>
<accession>A0A0D2C8Q1</accession>
<dbReference type="PANTHER" id="PTHR21310">
    <property type="entry name" value="AMINOGLYCOSIDE PHOSPHOTRANSFERASE-RELATED-RELATED"/>
    <property type="match status" value="1"/>
</dbReference>
<feature type="coiled-coil region" evidence="4">
    <location>
        <begin position="439"/>
        <end position="470"/>
    </location>
</feature>
<reference evidence="6 7" key="1">
    <citation type="submission" date="2015-01" db="EMBL/GenBank/DDBJ databases">
        <title>The Genome Sequence of Cladophialophora immunda CBS83496.</title>
        <authorList>
            <consortium name="The Broad Institute Genomics Platform"/>
            <person name="Cuomo C."/>
            <person name="de Hoog S."/>
            <person name="Gorbushina A."/>
            <person name="Stielow B."/>
            <person name="Teixiera M."/>
            <person name="Abouelleil A."/>
            <person name="Chapman S.B."/>
            <person name="Priest M."/>
            <person name="Young S.K."/>
            <person name="Wortman J."/>
            <person name="Nusbaum C."/>
            <person name="Birren B."/>
        </authorList>
    </citation>
    <scope>NUCLEOTIDE SEQUENCE [LARGE SCALE GENOMIC DNA]</scope>
    <source>
        <strain evidence="6 7">CBS 83496</strain>
    </source>
</reference>
<evidence type="ECO:0000256" key="1">
    <source>
        <dbReference type="ARBA" id="ARBA00012513"/>
    </source>
</evidence>
<feature type="domain" description="Aminoglycoside phosphotransferase" evidence="5">
    <location>
        <begin position="86"/>
        <end position="372"/>
    </location>
</feature>
<evidence type="ECO:0000256" key="3">
    <source>
        <dbReference type="ARBA" id="ARBA00048679"/>
    </source>
</evidence>
<name>A0A0D2C8Q1_9EURO</name>
<dbReference type="OrthoDB" id="2906425at2759"/>
<comment type="catalytic activity">
    <reaction evidence="2">
        <text>L-threonyl-[protein] + ATP = O-phospho-L-threonyl-[protein] + ADP + H(+)</text>
        <dbReference type="Rhea" id="RHEA:46608"/>
        <dbReference type="Rhea" id="RHEA-COMP:11060"/>
        <dbReference type="Rhea" id="RHEA-COMP:11605"/>
        <dbReference type="ChEBI" id="CHEBI:15378"/>
        <dbReference type="ChEBI" id="CHEBI:30013"/>
        <dbReference type="ChEBI" id="CHEBI:30616"/>
        <dbReference type="ChEBI" id="CHEBI:61977"/>
        <dbReference type="ChEBI" id="CHEBI:456216"/>
        <dbReference type="EC" id="2.7.11.1"/>
    </reaction>
</comment>
<dbReference type="Pfam" id="PF01636">
    <property type="entry name" value="APH"/>
    <property type="match status" value="1"/>
</dbReference>
<dbReference type="InterPro" id="IPR051678">
    <property type="entry name" value="AGP_Transferase"/>
</dbReference>
<dbReference type="InterPro" id="IPR011009">
    <property type="entry name" value="Kinase-like_dom_sf"/>
</dbReference>
<keyword evidence="7" id="KW-1185">Reference proteome</keyword>
<protein>
    <recommendedName>
        <fullName evidence="1">non-specific serine/threonine protein kinase</fullName>
        <ecNumber evidence="1">2.7.11.1</ecNumber>
    </recommendedName>
</protein>
<dbReference type="Proteomes" id="UP000054466">
    <property type="component" value="Unassembled WGS sequence"/>
</dbReference>
<dbReference type="PROSITE" id="PS00109">
    <property type="entry name" value="PROTEIN_KINASE_TYR"/>
    <property type="match status" value="1"/>
</dbReference>
<dbReference type="GeneID" id="27346381"/>
<dbReference type="SUPFAM" id="SSF56112">
    <property type="entry name" value="Protein kinase-like (PK-like)"/>
    <property type="match status" value="1"/>
</dbReference>
<evidence type="ECO:0000259" key="5">
    <source>
        <dbReference type="Pfam" id="PF01636"/>
    </source>
</evidence>
<dbReference type="Gene3D" id="3.90.1200.10">
    <property type="match status" value="1"/>
</dbReference>
<organism evidence="6 7">
    <name type="scientific">Cladophialophora immunda</name>
    <dbReference type="NCBI Taxonomy" id="569365"/>
    <lineage>
        <taxon>Eukaryota</taxon>
        <taxon>Fungi</taxon>
        <taxon>Dikarya</taxon>
        <taxon>Ascomycota</taxon>
        <taxon>Pezizomycotina</taxon>
        <taxon>Eurotiomycetes</taxon>
        <taxon>Chaetothyriomycetidae</taxon>
        <taxon>Chaetothyriales</taxon>
        <taxon>Herpotrichiellaceae</taxon>
        <taxon>Cladophialophora</taxon>
    </lineage>
</organism>
<dbReference type="EMBL" id="KN847043">
    <property type="protein sequence ID" value="KIW27453.1"/>
    <property type="molecule type" value="Genomic_DNA"/>
</dbReference>
<dbReference type="EC" id="2.7.11.1" evidence="1"/>
<sequence>MDRATPRSNPNYDVYFSDEKIKTVVERCLPFVKRDHMIIEHLPSGKSFNNRIYFVNLTEPVRTLRPEWNGSEVEVTKTTTQIQSSFLVLKIAGHPFGRNKVQNEVACLLLLEKHCPSIPAPKLLAWSDDGKKVRTPQYPRGFRDTEPKNIPVLAIKAEDGTPIEDVRKDTEGQGWILMTREPGRPISPDELSGSAGDELMRKIAVYVATWRKDMPPAKAVGNLRIVGSNSTPQPAAVRYDKAILPGYEVHIDGLITNHSPPSPLTTSEKYHAFVLKNSLKRLKDGKLYDHTSDEVHELVKRMADNTLPKLPMFRYGIEPMIFTHDDLSTRNVLVSPDPSGDVKVSAIIDFEFAGFFPKEEEFANTLQNDQEEWPLKKYAVFLSELKDREALPETLTLKIPPPSSVGKAGDKCFEFGTGEFQQAVLLLRTTINTAPWWIKEEQGYNAEQLQEEMEAAKARVEKAVKWLEEMVPAEEREKRSRRRTNSTRG</sequence>